<reference evidence="2" key="1">
    <citation type="journal article" date="2011" name="Nature">
        <title>Genome sequence and analysis of the tuber crop potato.</title>
        <authorList>
            <consortium name="The Potato Genome Sequencing Consortium"/>
        </authorList>
    </citation>
    <scope>NUCLEOTIDE SEQUENCE [LARGE SCALE GENOMIC DNA]</scope>
    <source>
        <strain evidence="2">cv. DM1-3 516 R44</strain>
    </source>
</reference>
<keyword evidence="2" id="KW-1185">Reference proteome</keyword>
<dbReference type="Proteomes" id="UP000011115">
    <property type="component" value="Unassembled WGS sequence"/>
</dbReference>
<dbReference type="InParanoid" id="M1DQ35"/>
<dbReference type="PaxDb" id="4113-PGSC0003DMT400092573"/>
<accession>M1DQ35</accession>
<dbReference type="Gramene" id="PGSC0003DMT400092573">
    <property type="protein sequence ID" value="PGSC0003DMT400092573"/>
    <property type="gene ID" value="PGSC0003DMG400042144"/>
</dbReference>
<protein>
    <submittedName>
        <fullName evidence="1">Gag-pol polyprotein</fullName>
    </submittedName>
</protein>
<name>M1DQ35_SOLTU</name>
<reference evidence="1" key="2">
    <citation type="submission" date="2015-06" db="UniProtKB">
        <authorList>
            <consortium name="EnsemblPlants"/>
        </authorList>
    </citation>
    <scope>IDENTIFICATION</scope>
    <source>
        <strain evidence="1">DM1-3 516 R44</strain>
    </source>
</reference>
<organism evidence="1 2">
    <name type="scientific">Solanum tuberosum</name>
    <name type="common">Potato</name>
    <dbReference type="NCBI Taxonomy" id="4113"/>
    <lineage>
        <taxon>Eukaryota</taxon>
        <taxon>Viridiplantae</taxon>
        <taxon>Streptophyta</taxon>
        <taxon>Embryophyta</taxon>
        <taxon>Tracheophyta</taxon>
        <taxon>Spermatophyta</taxon>
        <taxon>Magnoliopsida</taxon>
        <taxon>eudicotyledons</taxon>
        <taxon>Gunneridae</taxon>
        <taxon>Pentapetalae</taxon>
        <taxon>asterids</taxon>
        <taxon>lamiids</taxon>
        <taxon>Solanales</taxon>
        <taxon>Solanaceae</taxon>
        <taxon>Solanoideae</taxon>
        <taxon>Solaneae</taxon>
        <taxon>Solanum</taxon>
    </lineage>
</organism>
<dbReference type="EnsemblPlants" id="PGSC0003DMT400092573">
    <property type="protein sequence ID" value="PGSC0003DMT400092573"/>
    <property type="gene ID" value="PGSC0003DMG400042144"/>
</dbReference>
<proteinExistence type="predicted"/>
<sequence>MGTCLDNSIEGAPLVSWAIFEELFLGCFFPQELREAKVREFLTLKKESISMHEGIRAKSFSFSPPDIAAPRRATLGTGGGVNHLYAITVTTHILEQTRLQFLGVGSVTHGHNPRTVGGHTVGLTVDQAPSNPAQVTTNGSPAQIVSASTVRRCRLSITPTVVKSGVF</sequence>
<dbReference type="AlphaFoldDB" id="M1DQ35"/>
<dbReference type="HOGENOM" id="CLU_1597373_0_0_1"/>
<evidence type="ECO:0000313" key="1">
    <source>
        <dbReference type="EnsemblPlants" id="PGSC0003DMT400092573"/>
    </source>
</evidence>
<evidence type="ECO:0000313" key="2">
    <source>
        <dbReference type="Proteomes" id="UP000011115"/>
    </source>
</evidence>